<proteinExistence type="predicted"/>
<keyword evidence="1" id="KW-1133">Transmembrane helix</keyword>
<feature type="transmembrane region" description="Helical" evidence="1">
    <location>
        <begin position="12"/>
        <end position="31"/>
    </location>
</feature>
<reference evidence="2" key="1">
    <citation type="submission" date="2017-03" db="EMBL/GenBank/DDBJ databases">
        <title>The mitochondrial genome of the carnivorous plant Utricularia reniformis (Lentibulariaceae): structure, comparative analysis and evolutionary landmarks.</title>
        <authorList>
            <person name="Silva S.R."/>
            <person name="Alvarenga D.O."/>
            <person name="Michael T.P."/>
            <person name="Miranda V.F.O."/>
            <person name="Varani A.M."/>
        </authorList>
    </citation>
    <scope>NUCLEOTIDE SEQUENCE</scope>
</reference>
<evidence type="ECO:0000313" key="2">
    <source>
        <dbReference type="EMBL" id="ART30449.1"/>
    </source>
</evidence>
<gene>
    <name evidence="2" type="ORF">AEK19_MT0167</name>
</gene>
<accession>A0A1Y0AZ88</accession>
<dbReference type="EMBL" id="KY774314">
    <property type="protein sequence ID" value="ART30449.1"/>
    <property type="molecule type" value="Genomic_DNA"/>
</dbReference>
<evidence type="ECO:0000256" key="1">
    <source>
        <dbReference type="SAM" id="Phobius"/>
    </source>
</evidence>
<keyword evidence="1" id="KW-0812">Transmembrane</keyword>
<geneLocation type="mitochondrion" evidence="2"/>
<protein>
    <submittedName>
        <fullName evidence="2">Uncharacterized protein</fullName>
    </submittedName>
</protein>
<name>A0A1Y0AZ88_9LAMI</name>
<organism evidence="2">
    <name type="scientific">Utricularia reniformis</name>
    <dbReference type="NCBI Taxonomy" id="192314"/>
    <lineage>
        <taxon>Eukaryota</taxon>
        <taxon>Viridiplantae</taxon>
        <taxon>Streptophyta</taxon>
        <taxon>Embryophyta</taxon>
        <taxon>Tracheophyta</taxon>
        <taxon>Spermatophyta</taxon>
        <taxon>Magnoliopsida</taxon>
        <taxon>eudicotyledons</taxon>
        <taxon>Gunneridae</taxon>
        <taxon>Pentapetalae</taxon>
        <taxon>asterids</taxon>
        <taxon>lamiids</taxon>
        <taxon>Lamiales</taxon>
        <taxon>Lentibulariaceae</taxon>
        <taxon>Utricularia</taxon>
    </lineage>
</organism>
<keyword evidence="2" id="KW-0496">Mitochondrion</keyword>
<dbReference type="AlphaFoldDB" id="A0A1Y0AZ88"/>
<keyword evidence="1" id="KW-0472">Membrane</keyword>
<sequence>MNRTGKGDPLLILIVDMLMLYIISDTILIGGDLSLC</sequence>